<sequence length="271" mass="29982">MSHRRKTALVLGSVKGIGKAIALALAREKIQVVATWFDWPEFLPDLKKELAAIDTPSLIANVNLLDVQAIKQLIGDIQTQFGGMDILINNIERGGWPLVHGEYDQEQWDLEVATTIRSKRWVFHESLPLLKASGDGIVINISSIAGLVGRAGPAALFFPDAYSAVNRGISLLTETWAREGAPEVRVNELMIGFFETRHGPQTRGWHHLTDSQKQALLNHTPLRRLGQFSDIVETILFLIKQARFMTGSVIRLDGGYILGGEQVPTMTKGIL</sequence>
<accession>A0A1V1PGA9</accession>
<evidence type="ECO:0000313" key="3">
    <source>
        <dbReference type="Proteomes" id="UP000189670"/>
    </source>
</evidence>
<protein>
    <submittedName>
        <fullName evidence="2">3-Oxoacyl (Acyl-carrier protein) reductase</fullName>
    </submittedName>
</protein>
<dbReference type="Pfam" id="PF13561">
    <property type="entry name" value="adh_short_C2"/>
    <property type="match status" value="1"/>
</dbReference>
<dbReference type="InterPro" id="IPR050259">
    <property type="entry name" value="SDR"/>
</dbReference>
<gene>
    <name evidence="2" type="ORF">OMM_00757</name>
</gene>
<dbReference type="CDD" id="cd05233">
    <property type="entry name" value="SDR_c"/>
    <property type="match status" value="1"/>
</dbReference>
<dbReference type="PANTHER" id="PTHR42879">
    <property type="entry name" value="3-OXOACYL-(ACYL-CARRIER-PROTEIN) REDUCTASE"/>
    <property type="match status" value="1"/>
</dbReference>
<comment type="caution">
    <text evidence="2">The sequence shown here is derived from an EMBL/GenBank/DDBJ whole genome shotgun (WGS) entry which is preliminary data.</text>
</comment>
<dbReference type="AlphaFoldDB" id="A0A1V1PGA9"/>
<comment type="similarity">
    <text evidence="1">Belongs to the short-chain dehydrogenases/reductases (SDR) family.</text>
</comment>
<dbReference type="Proteomes" id="UP000189670">
    <property type="component" value="Unassembled WGS sequence"/>
</dbReference>
<evidence type="ECO:0000256" key="1">
    <source>
        <dbReference type="ARBA" id="ARBA00006484"/>
    </source>
</evidence>
<dbReference type="PANTHER" id="PTHR42879:SF2">
    <property type="entry name" value="3-OXOACYL-[ACYL-CARRIER-PROTEIN] REDUCTASE FABG"/>
    <property type="match status" value="1"/>
</dbReference>
<proteinExistence type="inferred from homology"/>
<dbReference type="Gene3D" id="3.40.50.720">
    <property type="entry name" value="NAD(P)-binding Rossmann-like Domain"/>
    <property type="match status" value="1"/>
</dbReference>
<dbReference type="InterPro" id="IPR036291">
    <property type="entry name" value="NAD(P)-bd_dom_sf"/>
</dbReference>
<evidence type="ECO:0000313" key="2">
    <source>
        <dbReference type="EMBL" id="ETR73715.1"/>
    </source>
</evidence>
<dbReference type="EMBL" id="ATBP01000042">
    <property type="protein sequence ID" value="ETR73715.1"/>
    <property type="molecule type" value="Genomic_DNA"/>
</dbReference>
<organism evidence="2 3">
    <name type="scientific">Candidatus Magnetoglobus multicellularis str. Araruama</name>
    <dbReference type="NCBI Taxonomy" id="890399"/>
    <lineage>
        <taxon>Bacteria</taxon>
        <taxon>Pseudomonadati</taxon>
        <taxon>Thermodesulfobacteriota</taxon>
        <taxon>Desulfobacteria</taxon>
        <taxon>Desulfobacterales</taxon>
        <taxon>Desulfobacteraceae</taxon>
        <taxon>Candidatus Magnetoglobus</taxon>
    </lineage>
</organism>
<dbReference type="PRINTS" id="PR00080">
    <property type="entry name" value="SDRFAMILY"/>
</dbReference>
<dbReference type="InterPro" id="IPR002347">
    <property type="entry name" value="SDR_fam"/>
</dbReference>
<dbReference type="SUPFAM" id="SSF51735">
    <property type="entry name" value="NAD(P)-binding Rossmann-fold domains"/>
    <property type="match status" value="1"/>
</dbReference>
<reference evidence="3" key="1">
    <citation type="submission" date="2012-11" db="EMBL/GenBank/DDBJ databases">
        <authorList>
            <person name="Lucero-Rivera Y.E."/>
            <person name="Tovar-Ramirez D."/>
        </authorList>
    </citation>
    <scope>NUCLEOTIDE SEQUENCE [LARGE SCALE GENOMIC DNA]</scope>
    <source>
        <strain evidence="3">Araruama</strain>
    </source>
</reference>
<name>A0A1V1PGA9_9BACT</name>
<dbReference type="PRINTS" id="PR00081">
    <property type="entry name" value="GDHRDH"/>
</dbReference>